<evidence type="ECO:0000313" key="3">
    <source>
        <dbReference type="Proteomes" id="UP000010478"/>
    </source>
</evidence>
<dbReference type="Proteomes" id="UP000010478">
    <property type="component" value="Plasmid pOSC7112.03"/>
</dbReference>
<dbReference type="KEGG" id="oni:Osc7112_6812"/>
<evidence type="ECO:0000313" key="2">
    <source>
        <dbReference type="EMBL" id="AFZ10898.1"/>
    </source>
</evidence>
<dbReference type="AlphaFoldDB" id="K9VS46"/>
<gene>
    <name evidence="2" type="ORF">Osc7112_6812</name>
</gene>
<reference evidence="2 3" key="1">
    <citation type="submission" date="2012-05" db="EMBL/GenBank/DDBJ databases">
        <title>Finished plasmid 3 of genome of Oscillatoria sp. PCC 7112.</title>
        <authorList>
            <consortium name="US DOE Joint Genome Institute"/>
            <person name="Gugger M."/>
            <person name="Coursin T."/>
            <person name="Rippka R."/>
            <person name="Tandeau De Marsac N."/>
            <person name="Huntemann M."/>
            <person name="Wei C.-L."/>
            <person name="Han J."/>
            <person name="Detter J.C."/>
            <person name="Han C."/>
            <person name="Tapia R."/>
            <person name="Davenport K."/>
            <person name="Daligault H."/>
            <person name="Erkkila T."/>
            <person name="Gu W."/>
            <person name="Munk A.C.C."/>
            <person name="Teshima H."/>
            <person name="Xu Y."/>
            <person name="Chain P."/>
            <person name="Chen A."/>
            <person name="Krypides N."/>
            <person name="Mavromatis K."/>
            <person name="Markowitz V."/>
            <person name="Szeto E."/>
            <person name="Ivanova N."/>
            <person name="Mikhailova N."/>
            <person name="Ovchinnikova G."/>
            <person name="Pagani I."/>
            <person name="Pati A."/>
            <person name="Goodwin L."/>
            <person name="Peters L."/>
            <person name="Pitluck S."/>
            <person name="Woyke T."/>
            <person name="Kerfeld C."/>
        </authorList>
    </citation>
    <scope>NUCLEOTIDE SEQUENCE [LARGE SCALE GENOMIC DNA]</scope>
    <source>
        <strain evidence="2 3">PCC 7112</strain>
        <plasmid evidence="2 3">pOSC7112.03</plasmid>
    </source>
</reference>
<evidence type="ECO:0000256" key="1">
    <source>
        <dbReference type="SAM" id="Coils"/>
    </source>
</evidence>
<keyword evidence="3" id="KW-1185">Reference proteome</keyword>
<dbReference type="HOGENOM" id="CLU_1766174_0_0_3"/>
<dbReference type="SUPFAM" id="SSF90257">
    <property type="entry name" value="Myosin rod fragments"/>
    <property type="match status" value="1"/>
</dbReference>
<dbReference type="EMBL" id="CP003617">
    <property type="protein sequence ID" value="AFZ10898.1"/>
    <property type="molecule type" value="Genomic_DNA"/>
</dbReference>
<sequence length="147" mass="16699">MNSSDRLDRIEAILAATAVQQQANTAAIDRLTDRIDRIAVQQQANTEAIGRLSVQTSANTAAIDRLTERVDNIAVQQQASTELLDRLVDRVDRIVSVIQDHQGALRLLQQQQNEWREQMRIIQTEIRDLWQYLNNQLRNRGNGGGQN</sequence>
<name>K9VS46_9CYAN</name>
<proteinExistence type="predicted"/>
<keyword evidence="2" id="KW-0614">Plasmid</keyword>
<dbReference type="RefSeq" id="WP_015179862.1">
    <property type="nucleotide sequence ID" value="NC_019731.1"/>
</dbReference>
<geneLocation type="plasmid" evidence="2 3">
    <name>pOSC7112.03</name>
</geneLocation>
<protein>
    <submittedName>
        <fullName evidence="2">Uncharacterized protein</fullName>
    </submittedName>
</protein>
<keyword evidence="1" id="KW-0175">Coiled coil</keyword>
<accession>K9VS46</accession>
<feature type="coiled-coil region" evidence="1">
    <location>
        <begin position="98"/>
        <end position="125"/>
    </location>
</feature>
<organism evidence="2 3">
    <name type="scientific">Phormidium nigroviride PCC 7112</name>
    <dbReference type="NCBI Taxonomy" id="179408"/>
    <lineage>
        <taxon>Bacteria</taxon>
        <taxon>Bacillati</taxon>
        <taxon>Cyanobacteriota</taxon>
        <taxon>Cyanophyceae</taxon>
        <taxon>Oscillatoriophycideae</taxon>
        <taxon>Oscillatoriales</taxon>
        <taxon>Oscillatoriaceae</taxon>
        <taxon>Phormidium</taxon>
    </lineage>
</organism>